<dbReference type="InterPro" id="IPR039776">
    <property type="entry name" value="Pds5"/>
</dbReference>
<comment type="subcellular location">
    <subcellularLocation>
        <location evidence="1">Nucleus</location>
    </subcellularLocation>
</comment>
<evidence type="ECO:0000313" key="6">
    <source>
        <dbReference type="RefSeq" id="XP_019091005.1"/>
    </source>
</evidence>
<keyword evidence="2" id="KW-0227">DNA damage</keyword>
<evidence type="ECO:0000256" key="2">
    <source>
        <dbReference type="ARBA" id="ARBA00022763"/>
    </source>
</evidence>
<sequence>MFRRFLKVIRLDHPRLVLLSMKTIMITVIDESDEIPMDLLETLLKLCQKGKPAASTLVEKVLSSCARKLQPCIIEALKSTGTSLDIYSPLVSSICQSESAITQGHSDVNYSPLVPGLEEEAEVVGGGTSKITCVYRRVKKKNAPWETNDEEPVILETGNPGRVDNRKPLVQLLDFRSSSEQWGPVLRHLYEEEAEEEDVDYLRQRDDSQVGNP</sequence>
<dbReference type="PANTHER" id="PTHR12663">
    <property type="entry name" value="ANDROGEN INDUCED INHIBITOR OF PROLIFERATION AS3 / PDS5-RELATED"/>
    <property type="match status" value="1"/>
</dbReference>
<evidence type="ECO:0000256" key="1">
    <source>
        <dbReference type="ARBA" id="ARBA00004123"/>
    </source>
</evidence>
<protein>
    <submittedName>
        <fullName evidence="6">Uncharacterized protein LOC104743333</fullName>
    </submittedName>
</protein>
<keyword evidence="5" id="KW-1185">Reference proteome</keyword>
<reference evidence="6" key="2">
    <citation type="submission" date="2025-08" db="UniProtKB">
        <authorList>
            <consortium name="RefSeq"/>
        </authorList>
    </citation>
    <scope>IDENTIFICATION</scope>
    <source>
        <tissue evidence="6">Leaf</tissue>
    </source>
</reference>
<keyword evidence="3" id="KW-0234">DNA repair</keyword>
<evidence type="ECO:0000256" key="4">
    <source>
        <dbReference type="ARBA" id="ARBA00023242"/>
    </source>
</evidence>
<dbReference type="Pfam" id="PF20168">
    <property type="entry name" value="PDS5"/>
    <property type="match status" value="1"/>
</dbReference>
<reference evidence="5" key="1">
    <citation type="journal article" date="2014" name="Nat. Commun.">
        <title>The emerging biofuel crop Camelina sativa retains a highly undifferentiated hexaploid genome structure.</title>
        <authorList>
            <person name="Kagale S."/>
            <person name="Koh C."/>
            <person name="Nixon J."/>
            <person name="Bollina V."/>
            <person name="Clarke W.E."/>
            <person name="Tuteja R."/>
            <person name="Spillane C."/>
            <person name="Robinson S.J."/>
            <person name="Links M.G."/>
            <person name="Clarke C."/>
            <person name="Higgins E.E."/>
            <person name="Huebert T."/>
            <person name="Sharpe A.G."/>
            <person name="Parkin I.A."/>
        </authorList>
    </citation>
    <scope>NUCLEOTIDE SEQUENCE [LARGE SCALE GENOMIC DNA]</scope>
    <source>
        <strain evidence="5">cv. DH55</strain>
    </source>
</reference>
<evidence type="ECO:0000256" key="3">
    <source>
        <dbReference type="ARBA" id="ARBA00023204"/>
    </source>
</evidence>
<keyword evidence="4" id="KW-0539">Nucleus</keyword>
<gene>
    <name evidence="6" type="primary">LOC104743333</name>
</gene>
<dbReference type="RefSeq" id="XP_019091005.1">
    <property type="nucleotide sequence ID" value="XM_019235460.1"/>
</dbReference>
<evidence type="ECO:0000313" key="5">
    <source>
        <dbReference type="Proteomes" id="UP000694864"/>
    </source>
</evidence>
<name>A0ABM1QW67_CAMSA</name>
<proteinExistence type="predicted"/>
<organism evidence="5 6">
    <name type="scientific">Camelina sativa</name>
    <name type="common">False flax</name>
    <name type="synonym">Myagrum sativum</name>
    <dbReference type="NCBI Taxonomy" id="90675"/>
    <lineage>
        <taxon>Eukaryota</taxon>
        <taxon>Viridiplantae</taxon>
        <taxon>Streptophyta</taxon>
        <taxon>Embryophyta</taxon>
        <taxon>Tracheophyta</taxon>
        <taxon>Spermatophyta</taxon>
        <taxon>Magnoliopsida</taxon>
        <taxon>eudicotyledons</taxon>
        <taxon>Gunneridae</taxon>
        <taxon>Pentapetalae</taxon>
        <taxon>rosids</taxon>
        <taxon>malvids</taxon>
        <taxon>Brassicales</taxon>
        <taxon>Brassicaceae</taxon>
        <taxon>Camelineae</taxon>
        <taxon>Camelina</taxon>
    </lineage>
</organism>
<dbReference type="PANTHER" id="PTHR12663:SF69">
    <property type="entry name" value="SISTER CHROMATID COHESION PROTEIN PDS5 HOMOLOG E"/>
    <property type="match status" value="1"/>
</dbReference>
<dbReference type="Proteomes" id="UP000694864">
    <property type="component" value="Chromosome 14"/>
</dbReference>
<dbReference type="GeneID" id="104743333"/>
<accession>A0ABM1QW67</accession>